<protein>
    <submittedName>
        <fullName evidence="1">Uncharacterized protein</fullName>
    </submittedName>
</protein>
<name>A0ACB9GKV4_9ASTR</name>
<reference evidence="1 2" key="2">
    <citation type="journal article" date="2022" name="Mol. Ecol. Resour.">
        <title>The genomes of chicory, endive, great burdock and yacon provide insights into Asteraceae paleo-polyploidization history and plant inulin production.</title>
        <authorList>
            <person name="Fan W."/>
            <person name="Wang S."/>
            <person name="Wang H."/>
            <person name="Wang A."/>
            <person name="Jiang F."/>
            <person name="Liu H."/>
            <person name="Zhao H."/>
            <person name="Xu D."/>
            <person name="Zhang Y."/>
        </authorList>
    </citation>
    <scope>NUCLEOTIDE SEQUENCE [LARGE SCALE GENOMIC DNA]</scope>
    <source>
        <strain evidence="2">cv. Yunnan</strain>
        <tissue evidence="1">Leaves</tissue>
    </source>
</reference>
<dbReference type="EMBL" id="CM042031">
    <property type="protein sequence ID" value="KAI3784072.1"/>
    <property type="molecule type" value="Genomic_DNA"/>
</dbReference>
<accession>A0ACB9GKV4</accession>
<reference evidence="2" key="1">
    <citation type="journal article" date="2022" name="Mol. Ecol. Resour.">
        <title>The genomes of chicory, endive, great burdock and yacon provide insights into Asteraceae palaeo-polyploidization history and plant inulin production.</title>
        <authorList>
            <person name="Fan W."/>
            <person name="Wang S."/>
            <person name="Wang H."/>
            <person name="Wang A."/>
            <person name="Jiang F."/>
            <person name="Liu H."/>
            <person name="Zhao H."/>
            <person name="Xu D."/>
            <person name="Zhang Y."/>
        </authorList>
    </citation>
    <scope>NUCLEOTIDE SEQUENCE [LARGE SCALE GENOMIC DNA]</scope>
    <source>
        <strain evidence="2">cv. Yunnan</strain>
    </source>
</reference>
<gene>
    <name evidence="1" type="ORF">L1987_43164</name>
</gene>
<keyword evidence="2" id="KW-1185">Reference proteome</keyword>
<evidence type="ECO:0000313" key="1">
    <source>
        <dbReference type="EMBL" id="KAI3784072.1"/>
    </source>
</evidence>
<dbReference type="Proteomes" id="UP001056120">
    <property type="component" value="Linkage Group LG14"/>
</dbReference>
<sequence>MFKESPTLNVFFKKFVPVDKKFTLDERVFWFEIIGLPLCAGTDNSYRKIMVYWGIFLFSYEDKDESMATGRVHEEGNNEQPQEPKLNDGQSKVDIQGDRNSDASTASVPPGFGKRGSLIRGR</sequence>
<proteinExistence type="predicted"/>
<evidence type="ECO:0000313" key="2">
    <source>
        <dbReference type="Proteomes" id="UP001056120"/>
    </source>
</evidence>
<comment type="caution">
    <text evidence="1">The sequence shown here is derived from an EMBL/GenBank/DDBJ whole genome shotgun (WGS) entry which is preliminary data.</text>
</comment>
<organism evidence="1 2">
    <name type="scientific">Smallanthus sonchifolius</name>
    <dbReference type="NCBI Taxonomy" id="185202"/>
    <lineage>
        <taxon>Eukaryota</taxon>
        <taxon>Viridiplantae</taxon>
        <taxon>Streptophyta</taxon>
        <taxon>Embryophyta</taxon>
        <taxon>Tracheophyta</taxon>
        <taxon>Spermatophyta</taxon>
        <taxon>Magnoliopsida</taxon>
        <taxon>eudicotyledons</taxon>
        <taxon>Gunneridae</taxon>
        <taxon>Pentapetalae</taxon>
        <taxon>asterids</taxon>
        <taxon>campanulids</taxon>
        <taxon>Asterales</taxon>
        <taxon>Asteraceae</taxon>
        <taxon>Asteroideae</taxon>
        <taxon>Heliantheae alliance</taxon>
        <taxon>Millerieae</taxon>
        <taxon>Smallanthus</taxon>
    </lineage>
</organism>